<organism evidence="1 2">
    <name type="scientific">Citrullus colocynthis</name>
    <name type="common">colocynth</name>
    <dbReference type="NCBI Taxonomy" id="252529"/>
    <lineage>
        <taxon>Eukaryota</taxon>
        <taxon>Viridiplantae</taxon>
        <taxon>Streptophyta</taxon>
        <taxon>Embryophyta</taxon>
        <taxon>Tracheophyta</taxon>
        <taxon>Spermatophyta</taxon>
        <taxon>Magnoliopsida</taxon>
        <taxon>eudicotyledons</taxon>
        <taxon>Gunneridae</taxon>
        <taxon>Pentapetalae</taxon>
        <taxon>rosids</taxon>
        <taxon>fabids</taxon>
        <taxon>Cucurbitales</taxon>
        <taxon>Cucurbitaceae</taxon>
        <taxon>Benincaseae</taxon>
        <taxon>Citrullus</taxon>
    </lineage>
</organism>
<dbReference type="Proteomes" id="UP001642487">
    <property type="component" value="Chromosome 1"/>
</dbReference>
<sequence>MERFCVPAKNVEIHFGLMETMSDHLACSGFAREYICWIFHGESILDRSVSQNQVLNEFSVHKRLDVDERDNMQDMLQEAFGYFNENAFQGAGIDVDDMTSEIPDIDASNFLFLESGHKFRYDRRFDGTIEDQIAPTAPSSSIVSSLNW</sequence>
<proteinExistence type="predicted"/>
<name>A0ABP0XMC7_9ROSI</name>
<keyword evidence="2" id="KW-1185">Reference proteome</keyword>
<gene>
    <name evidence="1" type="ORF">CITCOLO1_LOCUS879</name>
</gene>
<dbReference type="EMBL" id="OZ021735">
    <property type="protein sequence ID" value="CAK9309318.1"/>
    <property type="molecule type" value="Genomic_DNA"/>
</dbReference>
<evidence type="ECO:0000313" key="1">
    <source>
        <dbReference type="EMBL" id="CAK9309318.1"/>
    </source>
</evidence>
<evidence type="ECO:0008006" key="3">
    <source>
        <dbReference type="Google" id="ProtNLM"/>
    </source>
</evidence>
<protein>
    <recommendedName>
        <fullName evidence="3">Transposase</fullName>
    </recommendedName>
</protein>
<evidence type="ECO:0000313" key="2">
    <source>
        <dbReference type="Proteomes" id="UP001642487"/>
    </source>
</evidence>
<accession>A0ABP0XMC7</accession>
<reference evidence="1 2" key="1">
    <citation type="submission" date="2024-03" db="EMBL/GenBank/DDBJ databases">
        <authorList>
            <person name="Gkanogiannis A."/>
            <person name="Becerra Lopez-Lavalle L."/>
        </authorList>
    </citation>
    <scope>NUCLEOTIDE SEQUENCE [LARGE SCALE GENOMIC DNA]</scope>
</reference>